<accession>A0A5C3Q1Y7</accession>
<proteinExistence type="predicted"/>
<evidence type="ECO:0000313" key="2">
    <source>
        <dbReference type="Proteomes" id="UP000305067"/>
    </source>
</evidence>
<dbReference type="EMBL" id="ML178866">
    <property type="protein sequence ID" value="TFK96115.1"/>
    <property type="molecule type" value="Genomic_DNA"/>
</dbReference>
<organism evidence="1 2">
    <name type="scientific">Pterulicium gracile</name>
    <dbReference type="NCBI Taxonomy" id="1884261"/>
    <lineage>
        <taxon>Eukaryota</taxon>
        <taxon>Fungi</taxon>
        <taxon>Dikarya</taxon>
        <taxon>Basidiomycota</taxon>
        <taxon>Agaricomycotina</taxon>
        <taxon>Agaricomycetes</taxon>
        <taxon>Agaricomycetidae</taxon>
        <taxon>Agaricales</taxon>
        <taxon>Pleurotineae</taxon>
        <taxon>Pterulaceae</taxon>
        <taxon>Pterulicium</taxon>
    </lineage>
</organism>
<dbReference type="AlphaFoldDB" id="A0A5C3Q1Y7"/>
<evidence type="ECO:0000313" key="1">
    <source>
        <dbReference type="EMBL" id="TFK96115.1"/>
    </source>
</evidence>
<sequence>MCLLPMTSIPITGRLRQLRVSVFPGLLSFPTPPFLLALSPLQALASYRPLIPLASLDSRRLSEPRFVVAGFGTATRRSPEWFVRIQASPATPWLIHH</sequence>
<dbReference type="Proteomes" id="UP000305067">
    <property type="component" value="Unassembled WGS sequence"/>
</dbReference>
<keyword evidence="2" id="KW-1185">Reference proteome</keyword>
<reference evidence="1 2" key="1">
    <citation type="journal article" date="2019" name="Nat. Ecol. Evol.">
        <title>Megaphylogeny resolves global patterns of mushroom evolution.</title>
        <authorList>
            <person name="Varga T."/>
            <person name="Krizsan K."/>
            <person name="Foldi C."/>
            <person name="Dima B."/>
            <person name="Sanchez-Garcia M."/>
            <person name="Sanchez-Ramirez S."/>
            <person name="Szollosi G.J."/>
            <person name="Szarkandi J.G."/>
            <person name="Papp V."/>
            <person name="Albert L."/>
            <person name="Andreopoulos W."/>
            <person name="Angelini C."/>
            <person name="Antonin V."/>
            <person name="Barry K.W."/>
            <person name="Bougher N.L."/>
            <person name="Buchanan P."/>
            <person name="Buyck B."/>
            <person name="Bense V."/>
            <person name="Catcheside P."/>
            <person name="Chovatia M."/>
            <person name="Cooper J."/>
            <person name="Damon W."/>
            <person name="Desjardin D."/>
            <person name="Finy P."/>
            <person name="Geml J."/>
            <person name="Haridas S."/>
            <person name="Hughes K."/>
            <person name="Justo A."/>
            <person name="Karasinski D."/>
            <person name="Kautmanova I."/>
            <person name="Kiss B."/>
            <person name="Kocsube S."/>
            <person name="Kotiranta H."/>
            <person name="LaButti K.M."/>
            <person name="Lechner B.E."/>
            <person name="Liimatainen K."/>
            <person name="Lipzen A."/>
            <person name="Lukacs Z."/>
            <person name="Mihaltcheva S."/>
            <person name="Morgado L.N."/>
            <person name="Niskanen T."/>
            <person name="Noordeloos M.E."/>
            <person name="Ohm R.A."/>
            <person name="Ortiz-Santana B."/>
            <person name="Ovrebo C."/>
            <person name="Racz N."/>
            <person name="Riley R."/>
            <person name="Savchenko A."/>
            <person name="Shiryaev A."/>
            <person name="Soop K."/>
            <person name="Spirin V."/>
            <person name="Szebenyi C."/>
            <person name="Tomsovsky M."/>
            <person name="Tulloss R.E."/>
            <person name="Uehling J."/>
            <person name="Grigoriev I.V."/>
            <person name="Vagvolgyi C."/>
            <person name="Papp T."/>
            <person name="Martin F.M."/>
            <person name="Miettinen O."/>
            <person name="Hibbett D.S."/>
            <person name="Nagy L.G."/>
        </authorList>
    </citation>
    <scope>NUCLEOTIDE SEQUENCE [LARGE SCALE GENOMIC DNA]</scope>
    <source>
        <strain evidence="1 2">CBS 309.79</strain>
    </source>
</reference>
<name>A0A5C3Q1Y7_9AGAR</name>
<gene>
    <name evidence="1" type="ORF">BDV98DRAFT_576616</name>
</gene>
<protein>
    <submittedName>
        <fullName evidence="1">Uncharacterized protein</fullName>
    </submittedName>
</protein>